<dbReference type="Proteomes" id="UP001497512">
    <property type="component" value="Chromosome 14"/>
</dbReference>
<protein>
    <submittedName>
        <fullName evidence="2">Uncharacterized protein</fullName>
    </submittedName>
</protein>
<dbReference type="EMBL" id="OZ019906">
    <property type="protein sequence ID" value="CAK9203728.1"/>
    <property type="molecule type" value="Genomic_DNA"/>
</dbReference>
<evidence type="ECO:0000313" key="2">
    <source>
        <dbReference type="EMBL" id="CAK9203728.1"/>
    </source>
</evidence>
<evidence type="ECO:0000256" key="1">
    <source>
        <dbReference type="SAM" id="MobiDB-lite"/>
    </source>
</evidence>
<accession>A0ABP0TS65</accession>
<feature type="compositionally biased region" description="Polar residues" evidence="1">
    <location>
        <begin position="400"/>
        <end position="414"/>
    </location>
</feature>
<feature type="region of interest" description="Disordered" evidence="1">
    <location>
        <begin position="355"/>
        <end position="427"/>
    </location>
</feature>
<organism evidence="2 3">
    <name type="scientific">Sphagnum troendelagicum</name>
    <dbReference type="NCBI Taxonomy" id="128251"/>
    <lineage>
        <taxon>Eukaryota</taxon>
        <taxon>Viridiplantae</taxon>
        <taxon>Streptophyta</taxon>
        <taxon>Embryophyta</taxon>
        <taxon>Bryophyta</taxon>
        <taxon>Sphagnophytina</taxon>
        <taxon>Sphagnopsida</taxon>
        <taxon>Sphagnales</taxon>
        <taxon>Sphagnaceae</taxon>
        <taxon>Sphagnum</taxon>
    </lineage>
</organism>
<feature type="compositionally biased region" description="Basic and acidic residues" evidence="1">
    <location>
        <begin position="376"/>
        <end position="395"/>
    </location>
</feature>
<sequence>MKASFKVRDGQKPLMRAKVPITILGLPLFSGISVGNAQELALHVGSYLEAGPSCKVSYRPHDEHSAFTLMLKTGFGLWGSPSGAALAMAAEFNLSSRGNPAFLLRVKPRIGDFSFRKDTCSSSSSSLNSSSGLNSATVVTTPTVQIPSDHDSQSELALTVPQREENSNDGGWRRMSWLGDNTKSWSLGVHSVIPFGRHVVGRVRWGVRIPTDIFHSFGNQESDSGCFSLRKLPVLVMDKISIETVDPFRSLLAKPSWYALEGGSSSSKYGFMEGGSTEESRQLGRIAAMCCSLRHQLHILHSENQVLKRTMDDMRVEIAHGIKRLPMKPAELLMHEENMLRSQLFDELNVKVNGSNNHLLPSSESKETSSGSGVVLRKESDGKKEIPDLGPRVELKPLTMQGNEFTSNLASSGETRTKPGAPSDRAVSEELKKAIKNATNSGSIRRID</sequence>
<dbReference type="PANTHER" id="PTHR34285:SF3">
    <property type="entry name" value="OS08G0510800 PROTEIN"/>
    <property type="match status" value="1"/>
</dbReference>
<dbReference type="PANTHER" id="PTHR34285">
    <property type="entry name" value="OS08G0510800 PROTEIN"/>
    <property type="match status" value="1"/>
</dbReference>
<keyword evidence="3" id="KW-1185">Reference proteome</keyword>
<gene>
    <name evidence="2" type="ORF">CSSPTR1EN2_LOCUS7031</name>
</gene>
<name>A0ABP0TS65_9BRYO</name>
<proteinExistence type="predicted"/>
<evidence type="ECO:0000313" key="3">
    <source>
        <dbReference type="Proteomes" id="UP001497512"/>
    </source>
</evidence>
<reference evidence="2" key="1">
    <citation type="submission" date="2024-02" db="EMBL/GenBank/DDBJ databases">
        <authorList>
            <consortium name="ELIXIR-Norway"/>
            <consortium name="Elixir Norway"/>
        </authorList>
    </citation>
    <scope>NUCLEOTIDE SEQUENCE</scope>
</reference>